<organism evidence="10 11">
    <name type="scientific">Mucilaginibacter panaciglaebae</name>
    <dbReference type="NCBI Taxonomy" id="502331"/>
    <lineage>
        <taxon>Bacteria</taxon>
        <taxon>Pseudomonadati</taxon>
        <taxon>Bacteroidota</taxon>
        <taxon>Sphingobacteriia</taxon>
        <taxon>Sphingobacteriales</taxon>
        <taxon>Sphingobacteriaceae</taxon>
        <taxon>Mucilaginibacter</taxon>
    </lineage>
</organism>
<comment type="subcellular location">
    <subcellularLocation>
        <location evidence="1">Cell membrane</location>
        <topology evidence="1">Multi-pass membrane protein</topology>
    </subcellularLocation>
</comment>
<reference evidence="11" key="1">
    <citation type="journal article" date="2019" name="Int. J. Syst. Evol. Microbiol.">
        <title>The Global Catalogue of Microorganisms (GCM) 10K type strain sequencing project: providing services to taxonomists for standard genome sequencing and annotation.</title>
        <authorList>
            <consortium name="The Broad Institute Genomics Platform"/>
            <consortium name="The Broad Institute Genome Sequencing Center for Infectious Disease"/>
            <person name="Wu L."/>
            <person name="Ma J."/>
        </authorList>
    </citation>
    <scope>NUCLEOTIDE SEQUENCE [LARGE SCALE GENOMIC DNA]</scope>
    <source>
        <strain evidence="11">JCM 17085</strain>
    </source>
</reference>
<feature type="transmembrane region" description="Helical" evidence="7">
    <location>
        <begin position="320"/>
        <end position="344"/>
    </location>
</feature>
<feature type="transmembrane region" description="Helical" evidence="7">
    <location>
        <begin position="375"/>
        <end position="398"/>
    </location>
</feature>
<keyword evidence="3" id="KW-1003">Cell membrane</keyword>
<feature type="transmembrane region" description="Helical" evidence="7">
    <location>
        <begin position="20"/>
        <end position="46"/>
    </location>
</feature>
<dbReference type="InterPro" id="IPR003838">
    <property type="entry name" value="ABC3_permease_C"/>
</dbReference>
<keyword evidence="6 7" id="KW-0472">Membrane</keyword>
<dbReference type="Pfam" id="PF12704">
    <property type="entry name" value="MacB_PCD"/>
    <property type="match status" value="1"/>
</dbReference>
<feature type="domain" description="ABC3 transporter permease C-terminal" evidence="8">
    <location>
        <begin position="277"/>
        <end position="397"/>
    </location>
</feature>
<accession>A0ABP7WRY1</accession>
<dbReference type="PANTHER" id="PTHR30489:SF0">
    <property type="entry name" value="LIPOPROTEIN-RELEASING SYSTEM TRANSMEMBRANE PROTEIN LOLE"/>
    <property type="match status" value="1"/>
</dbReference>
<dbReference type="Pfam" id="PF02687">
    <property type="entry name" value="FtsX"/>
    <property type="match status" value="1"/>
</dbReference>
<dbReference type="EMBL" id="BAABCV010000005">
    <property type="protein sequence ID" value="GAA4095314.1"/>
    <property type="molecule type" value="Genomic_DNA"/>
</dbReference>
<keyword evidence="5 7" id="KW-1133">Transmembrane helix</keyword>
<comment type="similarity">
    <text evidence="2">Belongs to the ABC-4 integral membrane protein family. LolC/E subfamily.</text>
</comment>
<keyword evidence="11" id="KW-1185">Reference proteome</keyword>
<evidence type="ECO:0000259" key="8">
    <source>
        <dbReference type="Pfam" id="PF02687"/>
    </source>
</evidence>
<evidence type="ECO:0000256" key="1">
    <source>
        <dbReference type="ARBA" id="ARBA00004651"/>
    </source>
</evidence>
<evidence type="ECO:0000256" key="6">
    <source>
        <dbReference type="ARBA" id="ARBA00023136"/>
    </source>
</evidence>
<evidence type="ECO:0000256" key="3">
    <source>
        <dbReference type="ARBA" id="ARBA00022475"/>
    </source>
</evidence>
<evidence type="ECO:0000256" key="7">
    <source>
        <dbReference type="SAM" id="Phobius"/>
    </source>
</evidence>
<feature type="transmembrane region" description="Helical" evidence="7">
    <location>
        <begin position="273"/>
        <end position="299"/>
    </location>
</feature>
<dbReference type="RefSeq" id="WP_345103103.1">
    <property type="nucleotide sequence ID" value="NZ_BAABCV010000005.1"/>
</dbReference>
<comment type="caution">
    <text evidence="10">The sequence shown here is derived from an EMBL/GenBank/DDBJ whole genome shotgun (WGS) entry which is preliminary data.</text>
</comment>
<evidence type="ECO:0000256" key="4">
    <source>
        <dbReference type="ARBA" id="ARBA00022692"/>
    </source>
</evidence>
<evidence type="ECO:0000313" key="11">
    <source>
        <dbReference type="Proteomes" id="UP001500841"/>
    </source>
</evidence>
<protein>
    <submittedName>
        <fullName evidence="10">FtsX-like permease family protein</fullName>
    </submittedName>
</protein>
<evidence type="ECO:0000256" key="5">
    <source>
        <dbReference type="ARBA" id="ARBA00022989"/>
    </source>
</evidence>
<dbReference type="PANTHER" id="PTHR30489">
    <property type="entry name" value="LIPOPROTEIN-RELEASING SYSTEM TRANSMEMBRANE PROTEIN LOLE"/>
    <property type="match status" value="1"/>
</dbReference>
<sequence>MNTSIYIARRYLLSGKKMHVVNIISGISMLGVLIGTAAMIILLSVFNGLEHVIISLNSNFSPDLKIEAKLGKTFDPHSPYFSNLHKDARVFSFTEVLQDKVVVQYRGKTYIGRIKGVSDGFLKNSRLDSTIIEGEFSLHAGKSPMAVIGVIVHNNLMINIGSNDYPMQIFSPRRAKVSSINPGDEFITRDIYPSGVFSIQQEDDDTMIVPIEFTRELFEQPVEVSSIDINLKKGLDVSAVQAELQEQIGNDFTIKNRQEQNTALYHTLTYEKWAVFMILAFVVVIAAFNIIGSLTILVIDKRKDIAILTSLGAGKNLIQGIFFFEGLMISLIGCLSGIVLGWVFCILQQTYGLIQVGGMNVPNNAYPVNMKLSDFVLVFFTVLAIAVLASGISARLSVKGLDDIKQDL</sequence>
<keyword evidence="4 7" id="KW-0812">Transmembrane</keyword>
<dbReference type="InterPro" id="IPR051447">
    <property type="entry name" value="Lipoprotein-release_system"/>
</dbReference>
<feature type="domain" description="MacB-like periplasmic core" evidence="9">
    <location>
        <begin position="25"/>
        <end position="246"/>
    </location>
</feature>
<dbReference type="Proteomes" id="UP001500841">
    <property type="component" value="Unassembled WGS sequence"/>
</dbReference>
<dbReference type="InterPro" id="IPR025857">
    <property type="entry name" value="MacB_PCD"/>
</dbReference>
<evidence type="ECO:0000259" key="9">
    <source>
        <dbReference type="Pfam" id="PF12704"/>
    </source>
</evidence>
<proteinExistence type="inferred from homology"/>
<evidence type="ECO:0000256" key="2">
    <source>
        <dbReference type="ARBA" id="ARBA00005236"/>
    </source>
</evidence>
<gene>
    <name evidence="10" type="ORF">GCM10022392_17960</name>
</gene>
<evidence type="ECO:0000313" key="10">
    <source>
        <dbReference type="EMBL" id="GAA4095314.1"/>
    </source>
</evidence>
<name>A0ABP7WRY1_9SPHI</name>